<protein>
    <submittedName>
        <fullName evidence="6">Glycine receptor subunit alpha-2-like</fullName>
    </submittedName>
</protein>
<keyword evidence="3" id="KW-0407">Ion channel</keyword>
<dbReference type="InterPro" id="IPR006202">
    <property type="entry name" value="Neur_chan_lig-bd"/>
</dbReference>
<feature type="chain" id="PRO_5044951751" evidence="3">
    <location>
        <begin position="26"/>
        <end position="179"/>
    </location>
</feature>
<dbReference type="PROSITE" id="PS00236">
    <property type="entry name" value="NEUROTR_ION_CHANNEL"/>
    <property type="match status" value="1"/>
</dbReference>
<keyword evidence="2" id="KW-0472">Membrane</keyword>
<keyword evidence="3" id="KW-0813">Transport</keyword>
<name>A0ABM1THD7_LIMPO</name>
<comment type="similarity">
    <text evidence="3">Belongs to the ligand-gated ion channel (TC 1.A.9) family.</text>
</comment>
<sequence length="179" mass="20823">MRCSCRSVPWSIIVCLVLVPEEVKCTSIGCNETTMYESIIPPGYQKVEPPVSEDGEFNVFISIQLYDIYGLNEETMDFFLHLYIFHIWQDSRLMLDCLTLKRPVKLPDHLTDQIWKPDIYFENSKAGSLFTTTVPNTNLKILQDNSVYLSARYLQHVSCPMYLRYYPMDVQSCQLRTGL</sequence>
<dbReference type="RefSeq" id="XP_022255293.1">
    <property type="nucleotide sequence ID" value="XM_022399585.1"/>
</dbReference>
<keyword evidence="5" id="KW-1185">Reference proteome</keyword>
<feature type="non-terminal residue" evidence="6">
    <location>
        <position position="179"/>
    </location>
</feature>
<evidence type="ECO:0000256" key="2">
    <source>
        <dbReference type="ARBA" id="ARBA00023136"/>
    </source>
</evidence>
<dbReference type="GeneID" id="111088726"/>
<dbReference type="InterPro" id="IPR018000">
    <property type="entry name" value="Neurotransmitter_ion_chnl_CS"/>
</dbReference>
<gene>
    <name evidence="6" type="primary">LOC111088726</name>
</gene>
<keyword evidence="3" id="KW-0406">Ion transport</keyword>
<evidence type="ECO:0000256" key="1">
    <source>
        <dbReference type="ARBA" id="ARBA00004141"/>
    </source>
</evidence>
<dbReference type="SUPFAM" id="SSF63712">
    <property type="entry name" value="Nicotinic receptor ligand binding domain-like"/>
    <property type="match status" value="1"/>
</dbReference>
<dbReference type="Gene3D" id="2.70.170.10">
    <property type="entry name" value="Neurotransmitter-gated ion-channel ligand-binding domain"/>
    <property type="match status" value="1"/>
</dbReference>
<feature type="signal peptide" evidence="3">
    <location>
        <begin position="1"/>
        <end position="25"/>
    </location>
</feature>
<evidence type="ECO:0000256" key="3">
    <source>
        <dbReference type="RuleBase" id="RU000687"/>
    </source>
</evidence>
<dbReference type="InterPro" id="IPR036734">
    <property type="entry name" value="Neur_chan_lig-bd_sf"/>
</dbReference>
<organism evidence="5 6">
    <name type="scientific">Limulus polyphemus</name>
    <name type="common">Atlantic horseshoe crab</name>
    <dbReference type="NCBI Taxonomy" id="6850"/>
    <lineage>
        <taxon>Eukaryota</taxon>
        <taxon>Metazoa</taxon>
        <taxon>Ecdysozoa</taxon>
        <taxon>Arthropoda</taxon>
        <taxon>Chelicerata</taxon>
        <taxon>Merostomata</taxon>
        <taxon>Xiphosura</taxon>
        <taxon>Limulidae</taxon>
        <taxon>Limulus</taxon>
    </lineage>
</organism>
<proteinExistence type="inferred from homology"/>
<dbReference type="PRINTS" id="PR00252">
    <property type="entry name" value="NRIONCHANNEL"/>
</dbReference>
<dbReference type="Pfam" id="PF02931">
    <property type="entry name" value="Neur_chan_LBD"/>
    <property type="match status" value="1"/>
</dbReference>
<evidence type="ECO:0000313" key="5">
    <source>
        <dbReference type="Proteomes" id="UP000694941"/>
    </source>
</evidence>
<accession>A0ABM1THD7</accession>
<dbReference type="PANTHER" id="PTHR18945">
    <property type="entry name" value="NEUROTRANSMITTER GATED ION CHANNEL"/>
    <property type="match status" value="1"/>
</dbReference>
<reference evidence="6" key="1">
    <citation type="submission" date="2025-08" db="UniProtKB">
        <authorList>
            <consortium name="RefSeq"/>
        </authorList>
    </citation>
    <scope>IDENTIFICATION</scope>
    <source>
        <tissue evidence="6">Muscle</tissue>
    </source>
</reference>
<evidence type="ECO:0000259" key="4">
    <source>
        <dbReference type="Pfam" id="PF02931"/>
    </source>
</evidence>
<comment type="subcellular location">
    <subcellularLocation>
        <location evidence="1">Membrane</location>
        <topology evidence="1">Multi-pass membrane protein</topology>
    </subcellularLocation>
</comment>
<feature type="domain" description="Neurotransmitter-gated ion-channel ligand-binding" evidence="4">
    <location>
        <begin position="34"/>
        <end position="177"/>
    </location>
</feature>
<evidence type="ECO:0000313" key="6">
    <source>
        <dbReference type="RefSeq" id="XP_022255293.1"/>
    </source>
</evidence>
<keyword evidence="3" id="KW-0732">Signal</keyword>
<dbReference type="InterPro" id="IPR006201">
    <property type="entry name" value="Neur_channel"/>
</dbReference>
<dbReference type="Proteomes" id="UP000694941">
    <property type="component" value="Unplaced"/>
</dbReference>